<dbReference type="GO" id="GO:0005829">
    <property type="term" value="C:cytosol"/>
    <property type="evidence" value="ECO:0007669"/>
    <property type="project" value="TreeGrafter"/>
</dbReference>
<dbReference type="PANTHER" id="PTHR37419:SF1">
    <property type="entry name" value="SERINE_THREONINE-PROTEIN KINASE TOXIN HIPA"/>
    <property type="match status" value="1"/>
</dbReference>
<comment type="caution">
    <text evidence="5">The sequence shown here is derived from an EMBL/GenBank/DDBJ whole genome shotgun (WGS) entry which is preliminary data.</text>
</comment>
<keyword evidence="2" id="KW-0808">Transferase</keyword>
<evidence type="ECO:0000256" key="3">
    <source>
        <dbReference type="ARBA" id="ARBA00022777"/>
    </source>
</evidence>
<dbReference type="InterPro" id="IPR052028">
    <property type="entry name" value="HipA_Ser/Thr_kinase"/>
</dbReference>
<evidence type="ECO:0000256" key="2">
    <source>
        <dbReference type="ARBA" id="ARBA00022679"/>
    </source>
</evidence>
<dbReference type="RefSeq" id="WP_105716908.1">
    <property type="nucleotide sequence ID" value="NZ_PVBQ01000006.1"/>
</dbReference>
<dbReference type="PANTHER" id="PTHR37419">
    <property type="entry name" value="SERINE/THREONINE-PROTEIN KINASE TOXIN HIPA"/>
    <property type="match status" value="1"/>
</dbReference>
<dbReference type="GO" id="GO:0004674">
    <property type="term" value="F:protein serine/threonine kinase activity"/>
    <property type="evidence" value="ECO:0007669"/>
    <property type="project" value="TreeGrafter"/>
</dbReference>
<dbReference type="Pfam" id="PF07804">
    <property type="entry name" value="HipA_C"/>
    <property type="match status" value="1"/>
</dbReference>
<evidence type="ECO:0000313" key="6">
    <source>
        <dbReference type="Proteomes" id="UP000239711"/>
    </source>
</evidence>
<name>A0A2S9J4I7_9SPHI</name>
<accession>A0A2S9J4I7</accession>
<dbReference type="Gene3D" id="1.10.1070.20">
    <property type="match status" value="1"/>
</dbReference>
<comment type="similarity">
    <text evidence="1">Belongs to the HipA Ser/Thr kinase family.</text>
</comment>
<evidence type="ECO:0000256" key="1">
    <source>
        <dbReference type="ARBA" id="ARBA00010164"/>
    </source>
</evidence>
<reference evidence="5 6" key="1">
    <citation type="submission" date="2018-02" db="EMBL/GenBank/DDBJ databases">
        <title>The draft genome of Sphingobacterium sp. 5JN-11.</title>
        <authorList>
            <person name="Liu L."/>
            <person name="Li L."/>
            <person name="Liang L."/>
            <person name="Zhang X."/>
            <person name="Wang T."/>
        </authorList>
    </citation>
    <scope>NUCLEOTIDE SEQUENCE [LARGE SCALE GENOMIC DNA]</scope>
    <source>
        <strain evidence="5 6">5JN-11</strain>
    </source>
</reference>
<dbReference type="Proteomes" id="UP000239711">
    <property type="component" value="Unassembled WGS sequence"/>
</dbReference>
<organism evidence="5 6">
    <name type="scientific">Sphingobacterium haloxyli</name>
    <dbReference type="NCBI Taxonomy" id="2100533"/>
    <lineage>
        <taxon>Bacteria</taxon>
        <taxon>Pseudomonadati</taxon>
        <taxon>Bacteroidota</taxon>
        <taxon>Sphingobacteriia</taxon>
        <taxon>Sphingobacteriales</taxon>
        <taxon>Sphingobacteriaceae</taxon>
        <taxon>Sphingobacterium</taxon>
    </lineage>
</organism>
<keyword evidence="3 5" id="KW-0418">Kinase</keyword>
<keyword evidence="6" id="KW-1185">Reference proteome</keyword>
<sequence>MSNKKCLYCYKELPDNKSGDFHEQCSLDFFGTKQQPVFEHSLAQMAELAQNVVERSIAVPGVQPKLSLSLVKNTIRDGDKGRLTVVGALGGNYIFKPPSDQFPEMPENEHVTMRIAEAFGINVVKSSLIRLRSGELSYITKRIDRTDAGEKIHMLDMFQITEAFDKYKGSMEKVGKALYEYSDNTLLDTVYFLELAVFCFLTGNNDMHLKNFSMVFQNNKWALAPAYDLLNVAIINPEDTEELALTLEGKKRKLQWEHFQRFGALLGLNNKQIEGVAKRFKKRKPVALHWIDSSFLSEEYKEKYKDLLEERYRRL</sequence>
<evidence type="ECO:0000259" key="4">
    <source>
        <dbReference type="Pfam" id="PF07804"/>
    </source>
</evidence>
<dbReference type="OrthoDB" id="9805913at2"/>
<dbReference type="EMBL" id="PVBQ01000006">
    <property type="protein sequence ID" value="PRD47685.1"/>
    <property type="molecule type" value="Genomic_DNA"/>
</dbReference>
<feature type="domain" description="HipA-like C-terminal" evidence="4">
    <location>
        <begin position="58"/>
        <end position="282"/>
    </location>
</feature>
<protein>
    <submittedName>
        <fullName evidence="5">Phosphatidylinositol kinase</fullName>
    </submittedName>
</protein>
<proteinExistence type="inferred from homology"/>
<dbReference type="AlphaFoldDB" id="A0A2S9J4I7"/>
<evidence type="ECO:0000313" key="5">
    <source>
        <dbReference type="EMBL" id="PRD47685.1"/>
    </source>
</evidence>
<gene>
    <name evidence="5" type="ORF">C5745_10315</name>
</gene>
<dbReference type="InterPro" id="IPR012893">
    <property type="entry name" value="HipA-like_C"/>
</dbReference>